<dbReference type="PANTHER" id="PTHR42714">
    <property type="entry name" value="TRNA MODIFICATION GTPASE GTPBP3"/>
    <property type="match status" value="1"/>
</dbReference>
<keyword evidence="9 10" id="KW-0342">GTP-binding</keyword>
<dbReference type="NCBIfam" id="TIGR00450">
    <property type="entry name" value="mnmE_trmE_thdF"/>
    <property type="match status" value="1"/>
</dbReference>
<keyword evidence="5 10" id="KW-0547">Nucleotide-binding</keyword>
<dbReference type="EMBL" id="QSHM01000013">
    <property type="protein sequence ID" value="RHC12181.1"/>
    <property type="molecule type" value="Genomic_DNA"/>
</dbReference>
<keyword evidence="2 10" id="KW-0963">Cytoplasm</keyword>
<dbReference type="GO" id="GO:0030488">
    <property type="term" value="P:tRNA methylation"/>
    <property type="evidence" value="ECO:0007669"/>
    <property type="project" value="TreeGrafter"/>
</dbReference>
<feature type="binding site" evidence="10">
    <location>
        <position position="257"/>
    </location>
    <ligand>
        <name>Mg(2+)</name>
        <dbReference type="ChEBI" id="CHEBI:18420"/>
    </ligand>
</feature>
<evidence type="ECO:0000256" key="9">
    <source>
        <dbReference type="ARBA" id="ARBA00023134"/>
    </source>
</evidence>
<dbReference type="AlphaFoldDB" id="A0A413YSY1"/>
<dbReference type="PROSITE" id="PS51709">
    <property type="entry name" value="G_TRME"/>
    <property type="match status" value="1"/>
</dbReference>
<evidence type="ECO:0000313" key="14">
    <source>
        <dbReference type="Proteomes" id="UP000285844"/>
    </source>
</evidence>
<keyword evidence="4 10" id="KW-0479">Metal-binding</keyword>
<dbReference type="InterPro" id="IPR027368">
    <property type="entry name" value="MnmE_dom2"/>
</dbReference>
<evidence type="ECO:0000259" key="12">
    <source>
        <dbReference type="PROSITE" id="PS51709"/>
    </source>
</evidence>
<evidence type="ECO:0000256" key="7">
    <source>
        <dbReference type="ARBA" id="ARBA00022842"/>
    </source>
</evidence>
<keyword evidence="3 10" id="KW-0819">tRNA processing</keyword>
<accession>A0A413YSY1</accession>
<dbReference type="InterPro" id="IPR027266">
    <property type="entry name" value="TrmE/GcvT-like"/>
</dbReference>
<feature type="binding site" evidence="10">
    <location>
        <position position="232"/>
    </location>
    <ligand>
        <name>K(+)</name>
        <dbReference type="ChEBI" id="CHEBI:29103"/>
    </ligand>
</feature>
<feature type="binding site" evidence="10">
    <location>
        <position position="126"/>
    </location>
    <ligand>
        <name>(6S)-5-formyl-5,6,7,8-tetrahydrofolate</name>
        <dbReference type="ChEBI" id="CHEBI:57457"/>
    </ligand>
</feature>
<evidence type="ECO:0000256" key="3">
    <source>
        <dbReference type="ARBA" id="ARBA00022694"/>
    </source>
</evidence>
<reference evidence="13 14" key="1">
    <citation type="submission" date="2018-08" db="EMBL/GenBank/DDBJ databases">
        <title>A genome reference for cultivated species of the human gut microbiota.</title>
        <authorList>
            <person name="Zou Y."/>
            <person name="Xue W."/>
            <person name="Luo G."/>
        </authorList>
    </citation>
    <scope>NUCLEOTIDE SEQUENCE [LARGE SCALE GENOMIC DNA]</scope>
    <source>
        <strain evidence="13 14">AM37-3BH</strain>
    </source>
</reference>
<dbReference type="GO" id="GO:0003924">
    <property type="term" value="F:GTPase activity"/>
    <property type="evidence" value="ECO:0007669"/>
    <property type="project" value="UniProtKB-UniRule"/>
</dbReference>
<dbReference type="EC" id="3.6.-.-" evidence="10"/>
<dbReference type="GO" id="GO:0042802">
    <property type="term" value="F:identical protein binding"/>
    <property type="evidence" value="ECO:0007669"/>
    <property type="project" value="UniProtKB-ARBA"/>
</dbReference>
<dbReference type="Gene3D" id="3.30.1360.120">
    <property type="entry name" value="Probable tRNA modification gtpase trme, domain 1"/>
    <property type="match status" value="1"/>
</dbReference>
<dbReference type="FunFam" id="3.40.50.300:FF:000494">
    <property type="entry name" value="tRNA modification GTPase MnmE"/>
    <property type="match status" value="1"/>
</dbReference>
<dbReference type="Pfam" id="PF01926">
    <property type="entry name" value="MMR_HSR1"/>
    <property type="match status" value="1"/>
</dbReference>
<feature type="binding site" evidence="10">
    <location>
        <position position="251"/>
    </location>
    <ligand>
        <name>K(+)</name>
        <dbReference type="ChEBI" id="CHEBI:29103"/>
    </ligand>
</feature>
<dbReference type="GO" id="GO:0002098">
    <property type="term" value="P:tRNA wobble uridine modification"/>
    <property type="evidence" value="ECO:0007669"/>
    <property type="project" value="TreeGrafter"/>
</dbReference>
<dbReference type="CDD" id="cd14858">
    <property type="entry name" value="TrmE_N"/>
    <property type="match status" value="1"/>
</dbReference>
<feature type="binding site" evidence="10">
    <location>
        <position position="253"/>
    </location>
    <ligand>
        <name>K(+)</name>
        <dbReference type="ChEBI" id="CHEBI:29103"/>
    </ligand>
</feature>
<dbReference type="Gene3D" id="3.40.50.300">
    <property type="entry name" value="P-loop containing nucleotide triphosphate hydrolases"/>
    <property type="match status" value="1"/>
</dbReference>
<dbReference type="SUPFAM" id="SSF52540">
    <property type="entry name" value="P-loop containing nucleoside triphosphate hydrolases"/>
    <property type="match status" value="1"/>
</dbReference>
<keyword evidence="6 10" id="KW-0378">Hydrolase</keyword>
<sequence length="459" mass="50531">MEMEDTIAAISTSTVSSGGISIVRISGPDAIIIGDKVFKSKKNIKLANVQSHTVHFGNICDNGNEIDEALVIVMKAPNTYTRENIVEIDCHGGILVTKKVLEAVLNAGARLAEPGEFTKRAFLNGRIDLSQAEAVIDIINAKNDYALKSSVNQLDGKLSEKIKNIREIILNNVAFIEAALDDPEHFDIDANVDNLKNDVENCLNNVDNLLKTCDNGRIMHDGVRTVILGKTNAGKSSLLNVLAREERAIVTDIEGTTRDTLEEMINLSGITLNLIDTAGIRKTDDVVESIGVNKAKKLAEIADLVIYVVDSSRVLDDNDYEIMELIKDKKVLVILNKADLAQVTTAEDIKKIINCETVTISAKQETGIEELEETVKSMFFNGEVKFNEDVYITSTRHKELLKKAENSLKLVLDGIDNMVSEDFLTIDLMAAYENLGLIIGEEIEDDLANRIFSKFCMGK</sequence>
<organism evidence="13 14">
    <name type="scientific">Lachnospira eligens</name>
    <dbReference type="NCBI Taxonomy" id="39485"/>
    <lineage>
        <taxon>Bacteria</taxon>
        <taxon>Bacillati</taxon>
        <taxon>Bacillota</taxon>
        <taxon>Clostridia</taxon>
        <taxon>Lachnospirales</taxon>
        <taxon>Lachnospiraceae</taxon>
        <taxon>Lachnospira</taxon>
    </lineage>
</organism>
<feature type="binding site" evidence="10">
    <location>
        <position position="256"/>
    </location>
    <ligand>
        <name>K(+)</name>
        <dbReference type="ChEBI" id="CHEBI:29103"/>
    </ligand>
</feature>
<dbReference type="Proteomes" id="UP000285844">
    <property type="component" value="Unassembled WGS sequence"/>
</dbReference>
<dbReference type="InterPro" id="IPR018948">
    <property type="entry name" value="GTP-bd_TrmE_N"/>
</dbReference>
<feature type="binding site" evidence="10">
    <location>
        <position position="24"/>
    </location>
    <ligand>
        <name>(6S)-5-formyl-5,6,7,8-tetrahydrofolate</name>
        <dbReference type="ChEBI" id="CHEBI:57457"/>
    </ligand>
</feature>
<comment type="subunit">
    <text evidence="10">Homodimer. Heterotetramer of two MnmE and two MnmG subunits.</text>
</comment>
<feature type="binding site" evidence="10">
    <location>
        <begin position="232"/>
        <end position="237"/>
    </location>
    <ligand>
        <name>GTP</name>
        <dbReference type="ChEBI" id="CHEBI:37565"/>
    </ligand>
</feature>
<dbReference type="GO" id="GO:0005525">
    <property type="term" value="F:GTP binding"/>
    <property type="evidence" value="ECO:0007669"/>
    <property type="project" value="UniProtKB-UniRule"/>
</dbReference>
<dbReference type="Pfam" id="PF12631">
    <property type="entry name" value="MnmE_helical"/>
    <property type="match status" value="1"/>
</dbReference>
<gene>
    <name evidence="10" type="primary">mnmE</name>
    <name evidence="10" type="synonym">trmE</name>
    <name evidence="13" type="ORF">DW858_10580</name>
</gene>
<evidence type="ECO:0000256" key="4">
    <source>
        <dbReference type="ARBA" id="ARBA00022723"/>
    </source>
</evidence>
<dbReference type="NCBIfam" id="TIGR00231">
    <property type="entry name" value="small_GTP"/>
    <property type="match status" value="1"/>
</dbReference>
<dbReference type="FunFam" id="3.30.1360.120:FF:000003">
    <property type="entry name" value="tRNA modification GTPase MnmE"/>
    <property type="match status" value="1"/>
</dbReference>
<dbReference type="PANTHER" id="PTHR42714:SF2">
    <property type="entry name" value="TRNA MODIFICATION GTPASE GTPBP3, MITOCHONDRIAL"/>
    <property type="match status" value="1"/>
</dbReference>
<comment type="caution">
    <text evidence="10">Lacks conserved residue(s) required for the propagation of feature annotation.</text>
</comment>
<dbReference type="CDD" id="cd04164">
    <property type="entry name" value="trmE"/>
    <property type="match status" value="1"/>
</dbReference>
<comment type="caution">
    <text evidence="13">The sequence shown here is derived from an EMBL/GenBank/DDBJ whole genome shotgun (WGS) entry which is preliminary data.</text>
</comment>
<dbReference type="InterPro" id="IPR005225">
    <property type="entry name" value="Small_GTP-bd"/>
</dbReference>
<evidence type="ECO:0000256" key="2">
    <source>
        <dbReference type="ARBA" id="ARBA00022490"/>
    </source>
</evidence>
<feature type="binding site" evidence="10">
    <location>
        <begin position="276"/>
        <end position="279"/>
    </location>
    <ligand>
        <name>GTP</name>
        <dbReference type="ChEBI" id="CHEBI:37565"/>
    </ligand>
</feature>
<comment type="cofactor">
    <cofactor evidence="10">
        <name>K(+)</name>
        <dbReference type="ChEBI" id="CHEBI:29103"/>
    </cofactor>
    <text evidence="10">Binds 1 potassium ion per subunit.</text>
</comment>
<feature type="binding site" evidence="10">
    <location>
        <begin position="336"/>
        <end position="339"/>
    </location>
    <ligand>
        <name>GTP</name>
        <dbReference type="ChEBI" id="CHEBI:37565"/>
    </ligand>
</feature>
<proteinExistence type="inferred from homology"/>
<feature type="binding site" evidence="10">
    <location>
        <position position="459"/>
    </location>
    <ligand>
        <name>(6S)-5-formyl-5,6,7,8-tetrahydrofolate</name>
        <dbReference type="ChEBI" id="CHEBI:57457"/>
    </ligand>
</feature>
<feature type="binding site" evidence="10">
    <location>
        <position position="87"/>
    </location>
    <ligand>
        <name>(6S)-5-formyl-5,6,7,8-tetrahydrofolate</name>
        <dbReference type="ChEBI" id="CHEBI:57457"/>
    </ligand>
</feature>
<evidence type="ECO:0000256" key="10">
    <source>
        <dbReference type="HAMAP-Rule" id="MF_00379"/>
    </source>
</evidence>
<dbReference type="InterPro" id="IPR031168">
    <property type="entry name" value="G_TrmE"/>
</dbReference>
<dbReference type="HAMAP" id="MF_00379">
    <property type="entry name" value="GTPase_MnmE"/>
    <property type="match status" value="1"/>
</dbReference>
<dbReference type="Pfam" id="PF10396">
    <property type="entry name" value="TrmE_N"/>
    <property type="match status" value="1"/>
</dbReference>
<keyword evidence="7 10" id="KW-0460">Magnesium</keyword>
<dbReference type="GO" id="GO:0005829">
    <property type="term" value="C:cytosol"/>
    <property type="evidence" value="ECO:0007669"/>
    <property type="project" value="TreeGrafter"/>
</dbReference>
<dbReference type="PRINTS" id="PR00449">
    <property type="entry name" value="RASTRNSFRMNG"/>
</dbReference>
<name>A0A413YSY1_9FIRM</name>
<feature type="binding site" evidence="10">
    <location>
        <position position="236"/>
    </location>
    <ligand>
        <name>Mg(2+)</name>
        <dbReference type="ChEBI" id="CHEBI:18420"/>
    </ligand>
</feature>
<comment type="similarity">
    <text evidence="1 10 11">Belongs to the TRAFAC class TrmE-Era-EngA-EngB-Septin-like GTPase superfamily. TrmE GTPase family.</text>
</comment>
<evidence type="ECO:0000256" key="6">
    <source>
        <dbReference type="ARBA" id="ARBA00022801"/>
    </source>
</evidence>
<dbReference type="InterPro" id="IPR025867">
    <property type="entry name" value="MnmE_helical"/>
</dbReference>
<dbReference type="InterPro" id="IPR006073">
    <property type="entry name" value="GTP-bd"/>
</dbReference>
<evidence type="ECO:0000256" key="11">
    <source>
        <dbReference type="RuleBase" id="RU003313"/>
    </source>
</evidence>
<evidence type="ECO:0000256" key="1">
    <source>
        <dbReference type="ARBA" id="ARBA00011043"/>
    </source>
</evidence>
<comment type="subcellular location">
    <subcellularLocation>
        <location evidence="10">Cytoplasm</location>
    </subcellularLocation>
</comment>
<comment type="function">
    <text evidence="10">Exhibits a very high intrinsic GTPase hydrolysis rate. Involved in the addition of a carboxymethylaminomethyl (cmnm) group at the wobble position (U34) of certain tRNAs, forming tRNA-cmnm(5)s(2)U34.</text>
</comment>
<dbReference type="InterPro" id="IPR027417">
    <property type="entry name" value="P-loop_NTPase"/>
</dbReference>
<evidence type="ECO:0000256" key="5">
    <source>
        <dbReference type="ARBA" id="ARBA00022741"/>
    </source>
</evidence>
<feature type="binding site" evidence="10">
    <location>
        <begin position="251"/>
        <end position="257"/>
    </location>
    <ligand>
        <name>GTP</name>
        <dbReference type="ChEBI" id="CHEBI:37565"/>
    </ligand>
</feature>
<protein>
    <recommendedName>
        <fullName evidence="10">tRNA modification GTPase MnmE</fullName>
        <ecNumber evidence="10">3.6.-.-</ecNumber>
    </recommendedName>
</protein>
<evidence type="ECO:0000313" key="13">
    <source>
        <dbReference type="EMBL" id="RHC12181.1"/>
    </source>
</evidence>
<keyword evidence="8 10" id="KW-0630">Potassium</keyword>
<evidence type="ECO:0000256" key="8">
    <source>
        <dbReference type="ARBA" id="ARBA00022958"/>
    </source>
</evidence>
<dbReference type="GO" id="GO:0046872">
    <property type="term" value="F:metal ion binding"/>
    <property type="evidence" value="ECO:0007669"/>
    <property type="project" value="UniProtKB-KW"/>
</dbReference>
<dbReference type="RefSeq" id="WP_118009710.1">
    <property type="nucleotide sequence ID" value="NZ_DAWEPM010000038.1"/>
</dbReference>
<dbReference type="Gene3D" id="1.20.120.430">
    <property type="entry name" value="tRNA modification GTPase MnmE domain 2"/>
    <property type="match status" value="1"/>
</dbReference>
<dbReference type="InterPro" id="IPR004520">
    <property type="entry name" value="GTPase_MnmE"/>
</dbReference>
<feature type="domain" description="TrmE-type G" evidence="12">
    <location>
        <begin position="222"/>
        <end position="380"/>
    </location>
</feature>